<protein>
    <recommendedName>
        <fullName evidence="3">Glucose-methanol-choline oxidoreductase N-terminal domain-containing protein</fullName>
    </recommendedName>
</protein>
<keyword evidence="2" id="KW-1185">Reference proteome</keyword>
<reference evidence="1 2" key="1">
    <citation type="submission" date="2018-06" db="EMBL/GenBank/DDBJ databases">
        <title>Complete Genomes of Monosporascus.</title>
        <authorList>
            <person name="Robinson A.J."/>
            <person name="Natvig D.O."/>
        </authorList>
    </citation>
    <scope>NUCLEOTIDE SEQUENCE [LARGE SCALE GENOMIC DNA]</scope>
    <source>
        <strain evidence="1 2">CBS 609.92</strain>
    </source>
</reference>
<comment type="caution">
    <text evidence="1">The sequence shown here is derived from an EMBL/GenBank/DDBJ whole genome shotgun (WGS) entry which is preliminary data.</text>
</comment>
<dbReference type="Proteomes" id="UP000294003">
    <property type="component" value="Unassembled WGS sequence"/>
</dbReference>
<evidence type="ECO:0008006" key="3">
    <source>
        <dbReference type="Google" id="ProtNLM"/>
    </source>
</evidence>
<evidence type="ECO:0000313" key="2">
    <source>
        <dbReference type="Proteomes" id="UP000294003"/>
    </source>
</evidence>
<name>A0ABY0H7C1_9PEZI</name>
<proteinExistence type="predicted"/>
<evidence type="ECO:0000313" key="1">
    <source>
        <dbReference type="EMBL" id="RYO86798.1"/>
    </source>
</evidence>
<accession>A0ABY0H7C1</accession>
<organism evidence="1 2">
    <name type="scientific">Monosporascus cannonballus</name>
    <dbReference type="NCBI Taxonomy" id="155416"/>
    <lineage>
        <taxon>Eukaryota</taxon>
        <taxon>Fungi</taxon>
        <taxon>Dikarya</taxon>
        <taxon>Ascomycota</taxon>
        <taxon>Pezizomycotina</taxon>
        <taxon>Sordariomycetes</taxon>
        <taxon>Xylariomycetidae</taxon>
        <taxon>Xylariales</taxon>
        <taxon>Xylariales incertae sedis</taxon>
        <taxon>Monosporascus</taxon>
    </lineage>
</organism>
<sequence length="227" mass="24012">MTSHSSVDYIFAGGGMEGCAASRLLGYEPSAPIFAIEAGPDIAPSVAQARIHRARGPAAPERTSMADLKSLAINAGVTKQNSPTSKRLRVGTRLSQTTTVMLVNAYRVTNVILPELSPGSETGRSLESAWRSDTSGLRQITGDDIGLGEVNENCHKGTRQIASLAFPPDGIQKLAYALGFDNALFLQPEFPMGIPADFVLRRMENIALYLAGPPLATDGTNIGGART</sequence>
<dbReference type="EMBL" id="QJNS01000109">
    <property type="protein sequence ID" value="RYO86798.1"/>
    <property type="molecule type" value="Genomic_DNA"/>
</dbReference>
<gene>
    <name evidence="1" type="ORF">DL762_004571</name>
</gene>